<proteinExistence type="predicted"/>
<comment type="caution">
    <text evidence="3">The sequence shown here is derived from an EMBL/GenBank/DDBJ whole genome shotgun (WGS) entry which is preliminary data.</text>
</comment>
<feature type="transmembrane region" description="Helical" evidence="1">
    <location>
        <begin position="12"/>
        <end position="31"/>
    </location>
</feature>
<gene>
    <name evidence="3" type="ORF">ACFQ03_03730</name>
</gene>
<dbReference type="Proteomes" id="UP001597120">
    <property type="component" value="Unassembled WGS sequence"/>
</dbReference>
<name>A0ABW3D4T3_9BACL</name>
<organism evidence="3 4">
    <name type="scientific">Paenibacillus residui</name>
    <dbReference type="NCBI Taxonomy" id="629724"/>
    <lineage>
        <taxon>Bacteria</taxon>
        <taxon>Bacillati</taxon>
        <taxon>Bacillota</taxon>
        <taxon>Bacilli</taxon>
        <taxon>Bacillales</taxon>
        <taxon>Paenibacillaceae</taxon>
        <taxon>Paenibacillus</taxon>
    </lineage>
</organism>
<evidence type="ECO:0000256" key="1">
    <source>
        <dbReference type="SAM" id="Phobius"/>
    </source>
</evidence>
<feature type="transmembrane region" description="Helical" evidence="1">
    <location>
        <begin position="37"/>
        <end position="56"/>
    </location>
</feature>
<protein>
    <submittedName>
        <fullName evidence="3">DUF4129 domain-containing protein</fullName>
    </submittedName>
</protein>
<feature type="transmembrane region" description="Helical" evidence="1">
    <location>
        <begin position="87"/>
        <end position="104"/>
    </location>
</feature>
<dbReference type="RefSeq" id="WP_379286173.1">
    <property type="nucleotide sequence ID" value="NZ_JBHTIU010000010.1"/>
</dbReference>
<keyword evidence="1" id="KW-0812">Transmembrane</keyword>
<sequence length="440" mass="50935">MILSLKGWMHGCIEMLLFMPLAILPGIFLSLEGKLPLWLVLLAVFYLAGTTSIVLLRITRRFWLLLYALAVTGLISIAVYGNELAGWVTWAIGLLAFYRGAYMAFRNAVDVYPEMFYWLGPIIYFVTSIFYFKLERLTPYIPLMFWLGLASLVVSMLMSNHVHLQWAALSRNKNQKAEEEQKLGAGLLWQNRFLLLFLLVLIMLVSLWKQMKDGIAWLYARLIGWLSTLFSSEEAELPPPESPSAPNLSAPPGLERGEPSAFFVWLEKAALFVFYIVILLASLALLYWLAKKSAAAARWLNRWMAARMNRQGLDLSESSGYTDEEEKLEGGLGHWRRSTADRLQAWFEQWRNREPKWEALRSDRDKARYLYRHYIWKQVEQGRPFDASWTPKEAMREWSGKGITDGDSIEPLIEAYEQARYGEQEPNGDLERLKQRLRIK</sequence>
<evidence type="ECO:0000259" key="2">
    <source>
        <dbReference type="Pfam" id="PF13559"/>
    </source>
</evidence>
<feature type="domain" description="Protein-glutamine gamma-glutamyltransferase-like C-terminal" evidence="2">
    <location>
        <begin position="371"/>
        <end position="438"/>
    </location>
</feature>
<feature type="transmembrane region" description="Helical" evidence="1">
    <location>
        <begin position="140"/>
        <end position="162"/>
    </location>
</feature>
<feature type="transmembrane region" description="Helical" evidence="1">
    <location>
        <begin position="63"/>
        <end position="81"/>
    </location>
</feature>
<evidence type="ECO:0000313" key="3">
    <source>
        <dbReference type="EMBL" id="MFD0868246.1"/>
    </source>
</evidence>
<keyword evidence="1" id="KW-1133">Transmembrane helix</keyword>
<feature type="transmembrane region" description="Helical" evidence="1">
    <location>
        <begin position="269"/>
        <end position="290"/>
    </location>
</feature>
<keyword evidence="4" id="KW-1185">Reference proteome</keyword>
<dbReference type="Pfam" id="PF13559">
    <property type="entry name" value="DUF4129"/>
    <property type="match status" value="1"/>
</dbReference>
<feature type="transmembrane region" description="Helical" evidence="1">
    <location>
        <begin position="183"/>
        <end position="208"/>
    </location>
</feature>
<keyword evidence="1" id="KW-0472">Membrane</keyword>
<dbReference type="InterPro" id="IPR025403">
    <property type="entry name" value="TgpA-like_C"/>
</dbReference>
<dbReference type="EMBL" id="JBHTIU010000010">
    <property type="protein sequence ID" value="MFD0868246.1"/>
    <property type="molecule type" value="Genomic_DNA"/>
</dbReference>
<evidence type="ECO:0000313" key="4">
    <source>
        <dbReference type="Proteomes" id="UP001597120"/>
    </source>
</evidence>
<feature type="transmembrane region" description="Helical" evidence="1">
    <location>
        <begin position="116"/>
        <end position="134"/>
    </location>
</feature>
<accession>A0ABW3D4T3</accession>
<reference evidence="4" key="1">
    <citation type="journal article" date="2019" name="Int. J. Syst. Evol. Microbiol.">
        <title>The Global Catalogue of Microorganisms (GCM) 10K type strain sequencing project: providing services to taxonomists for standard genome sequencing and annotation.</title>
        <authorList>
            <consortium name="The Broad Institute Genomics Platform"/>
            <consortium name="The Broad Institute Genome Sequencing Center for Infectious Disease"/>
            <person name="Wu L."/>
            <person name="Ma J."/>
        </authorList>
    </citation>
    <scope>NUCLEOTIDE SEQUENCE [LARGE SCALE GENOMIC DNA]</scope>
    <source>
        <strain evidence="4">CCUG 57263</strain>
    </source>
</reference>